<evidence type="ECO:0000313" key="2">
    <source>
        <dbReference type="Proteomes" id="UP000825935"/>
    </source>
</evidence>
<sequence length="146" mass="15918">MGGLLSCMRVVKVIRLVHINGHVEEMTKLVKVEEIMKANPQFYVGQPCYGYTEVLAPDATLEPGHIYFLLPAHDAALSSQAKYRVLSPSIPTYSVTLPSTSTSYLAASPSSLLMASSSSLSLTTPDRRCGLKARNLEHILKDVLLV</sequence>
<reference evidence="1" key="1">
    <citation type="submission" date="2021-08" db="EMBL/GenBank/DDBJ databases">
        <title>WGS assembly of Ceratopteris richardii.</title>
        <authorList>
            <person name="Marchant D.B."/>
            <person name="Chen G."/>
            <person name="Jenkins J."/>
            <person name="Shu S."/>
            <person name="Leebens-Mack J."/>
            <person name="Grimwood J."/>
            <person name="Schmutz J."/>
            <person name="Soltis P."/>
            <person name="Soltis D."/>
            <person name="Chen Z.-H."/>
        </authorList>
    </citation>
    <scope>NUCLEOTIDE SEQUENCE</scope>
    <source>
        <strain evidence="1">Whitten #5841</strain>
        <tissue evidence="1">Leaf</tissue>
    </source>
</reference>
<proteinExistence type="predicted"/>
<dbReference type="Pfam" id="PF14009">
    <property type="entry name" value="PADRE"/>
    <property type="match status" value="1"/>
</dbReference>
<comment type="caution">
    <text evidence="1">The sequence shown here is derived from an EMBL/GenBank/DDBJ whole genome shotgun (WGS) entry which is preliminary data.</text>
</comment>
<dbReference type="EMBL" id="CM035433">
    <property type="protein sequence ID" value="KAH7292881.1"/>
    <property type="molecule type" value="Genomic_DNA"/>
</dbReference>
<gene>
    <name evidence="1" type="ORF">KP509_28G002300</name>
</gene>
<organism evidence="1 2">
    <name type="scientific">Ceratopteris richardii</name>
    <name type="common">Triangle waterfern</name>
    <dbReference type="NCBI Taxonomy" id="49495"/>
    <lineage>
        <taxon>Eukaryota</taxon>
        <taxon>Viridiplantae</taxon>
        <taxon>Streptophyta</taxon>
        <taxon>Embryophyta</taxon>
        <taxon>Tracheophyta</taxon>
        <taxon>Polypodiopsida</taxon>
        <taxon>Polypodiidae</taxon>
        <taxon>Polypodiales</taxon>
        <taxon>Pteridineae</taxon>
        <taxon>Pteridaceae</taxon>
        <taxon>Parkerioideae</taxon>
        <taxon>Ceratopteris</taxon>
    </lineage>
</organism>
<evidence type="ECO:0000313" key="1">
    <source>
        <dbReference type="EMBL" id="KAH7292881.1"/>
    </source>
</evidence>
<dbReference type="AlphaFoldDB" id="A0A8T2RAQ8"/>
<protein>
    <submittedName>
        <fullName evidence="1">Uncharacterized protein</fullName>
    </submittedName>
</protein>
<dbReference type="PANTHER" id="PTHR33052">
    <property type="entry name" value="DUF4228 DOMAIN PROTEIN-RELATED"/>
    <property type="match status" value="1"/>
</dbReference>
<accession>A0A8T2RAQ8</accession>
<dbReference type="OrthoDB" id="1856818at2759"/>
<keyword evidence="2" id="KW-1185">Reference proteome</keyword>
<name>A0A8T2RAQ8_CERRI</name>
<dbReference type="InterPro" id="IPR025322">
    <property type="entry name" value="PADRE_dom"/>
</dbReference>
<dbReference type="Proteomes" id="UP000825935">
    <property type="component" value="Chromosome 28"/>
</dbReference>